<keyword evidence="1" id="KW-0328">Glycosyltransferase</keyword>
<evidence type="ECO:0000256" key="2">
    <source>
        <dbReference type="ARBA" id="ARBA00022679"/>
    </source>
</evidence>
<evidence type="ECO:0000256" key="3">
    <source>
        <dbReference type="ARBA" id="ARBA00023180"/>
    </source>
</evidence>
<gene>
    <name evidence="5" type="primary">Eogt</name>
    <name evidence="5" type="ORF">SNAT2548_LOCUS9934</name>
</gene>
<proteinExistence type="predicted"/>
<comment type="caution">
    <text evidence="5">The sequence shown here is derived from an EMBL/GenBank/DDBJ whole genome shotgun (WGS) entry which is preliminary data.</text>
</comment>
<protein>
    <submittedName>
        <fullName evidence="5">Eogt protein</fullName>
    </submittedName>
</protein>
<evidence type="ECO:0000313" key="5">
    <source>
        <dbReference type="EMBL" id="CAE7234705.1"/>
    </source>
</evidence>
<dbReference type="GO" id="GO:0016757">
    <property type="term" value="F:glycosyltransferase activity"/>
    <property type="evidence" value="ECO:0007669"/>
    <property type="project" value="UniProtKB-KW"/>
</dbReference>
<organism evidence="5 6">
    <name type="scientific">Symbiodinium natans</name>
    <dbReference type="NCBI Taxonomy" id="878477"/>
    <lineage>
        <taxon>Eukaryota</taxon>
        <taxon>Sar</taxon>
        <taxon>Alveolata</taxon>
        <taxon>Dinophyceae</taxon>
        <taxon>Suessiales</taxon>
        <taxon>Symbiodiniaceae</taxon>
        <taxon>Symbiodinium</taxon>
    </lineage>
</organism>
<accession>A0A812L2I8</accession>
<evidence type="ECO:0000259" key="4">
    <source>
        <dbReference type="Pfam" id="PF04577"/>
    </source>
</evidence>
<reference evidence="5" key="1">
    <citation type="submission" date="2021-02" db="EMBL/GenBank/DDBJ databases">
        <authorList>
            <person name="Dougan E. K."/>
            <person name="Rhodes N."/>
            <person name="Thang M."/>
            <person name="Chan C."/>
        </authorList>
    </citation>
    <scope>NUCLEOTIDE SEQUENCE</scope>
</reference>
<keyword evidence="6" id="KW-1185">Reference proteome</keyword>
<evidence type="ECO:0000313" key="6">
    <source>
        <dbReference type="Proteomes" id="UP000604046"/>
    </source>
</evidence>
<dbReference type="OrthoDB" id="529273at2759"/>
<evidence type="ECO:0000256" key="1">
    <source>
        <dbReference type="ARBA" id="ARBA00022676"/>
    </source>
</evidence>
<feature type="domain" description="Glycosyltransferase 61 catalytic" evidence="4">
    <location>
        <begin position="215"/>
        <end position="329"/>
    </location>
</feature>
<dbReference type="Proteomes" id="UP000604046">
    <property type="component" value="Unassembled WGS sequence"/>
</dbReference>
<dbReference type="PANTHER" id="PTHR20961:SF124">
    <property type="entry name" value="GLYCOSYLTRANSFERASE"/>
    <property type="match status" value="1"/>
</dbReference>
<name>A0A812L2I8_9DINO</name>
<dbReference type="Pfam" id="PF04577">
    <property type="entry name" value="Glyco_transf_61"/>
    <property type="match status" value="1"/>
</dbReference>
<sequence length="401" mass="44269">MEISLRSIAYLACGLLALLATAVLPSATLCKLEVWPTKLSIPRASLAALQDDASSLCDEHWTWSGVARFWHEKSSKTGRVKWSIQRSGAPAAGGTVTAESSLGVLCSHGSFAPNSAVVVVQSPDRFSPNLWHRMAVVFEAWVVPRVLQLKEKLPGEVSISYRVPHLKNITVETDPGPFPWQLLGPIAPKDCGYEHRILAPSNGFLWDLAWDLPMKCAHASNLWRSFQSALYAGVGLDPEMNFGGSRVCYVGRPGKSTRQLSDKSFRALKEAAEGMMLDGQTLVFRSLGFNASVPIQQQAKMVSDCDILVGMHGAGMMHSIWMYPGSVVVEIMDQEHERSAYYRNIAHLSGHVYLRHNQRELGETPDVFWHLMISATEIISNKANHSRHASFRKSPVTMCSA</sequence>
<dbReference type="InterPro" id="IPR007657">
    <property type="entry name" value="Glycosyltransferase_61"/>
</dbReference>
<dbReference type="AlphaFoldDB" id="A0A812L2I8"/>
<keyword evidence="2" id="KW-0808">Transferase</keyword>
<dbReference type="EMBL" id="CAJNDS010000796">
    <property type="protein sequence ID" value="CAE7234705.1"/>
    <property type="molecule type" value="Genomic_DNA"/>
</dbReference>
<dbReference type="PANTHER" id="PTHR20961">
    <property type="entry name" value="GLYCOSYLTRANSFERASE"/>
    <property type="match status" value="1"/>
</dbReference>
<dbReference type="InterPro" id="IPR049625">
    <property type="entry name" value="Glyco_transf_61_cat"/>
</dbReference>
<keyword evidence="3" id="KW-0325">Glycoprotein</keyword>